<feature type="compositionally biased region" description="Polar residues" evidence="1">
    <location>
        <begin position="1"/>
        <end position="25"/>
    </location>
</feature>
<dbReference type="Proteomes" id="UP001396334">
    <property type="component" value="Unassembled WGS sequence"/>
</dbReference>
<accession>A0ABR2R2F8</accession>
<gene>
    <name evidence="2" type="ORF">V6N11_019266</name>
</gene>
<dbReference type="EMBL" id="JBBPBN010000028">
    <property type="protein sequence ID" value="KAK9006936.1"/>
    <property type="molecule type" value="Genomic_DNA"/>
</dbReference>
<comment type="caution">
    <text evidence="2">The sequence shown here is derived from an EMBL/GenBank/DDBJ whole genome shotgun (WGS) entry which is preliminary data.</text>
</comment>
<sequence>MFTTLCEPTNVSTAGASPTNATQDGSVDPRVDQMPGVESEVVASFLNDQEDFPSSPCISDDDVVVPLHASVASELAGAPFEQSTSMVTGTTNSVAPTMPVDDNSREC</sequence>
<evidence type="ECO:0000256" key="1">
    <source>
        <dbReference type="SAM" id="MobiDB-lite"/>
    </source>
</evidence>
<organism evidence="2 3">
    <name type="scientific">Hibiscus sabdariffa</name>
    <name type="common">roselle</name>
    <dbReference type="NCBI Taxonomy" id="183260"/>
    <lineage>
        <taxon>Eukaryota</taxon>
        <taxon>Viridiplantae</taxon>
        <taxon>Streptophyta</taxon>
        <taxon>Embryophyta</taxon>
        <taxon>Tracheophyta</taxon>
        <taxon>Spermatophyta</taxon>
        <taxon>Magnoliopsida</taxon>
        <taxon>eudicotyledons</taxon>
        <taxon>Gunneridae</taxon>
        <taxon>Pentapetalae</taxon>
        <taxon>rosids</taxon>
        <taxon>malvids</taxon>
        <taxon>Malvales</taxon>
        <taxon>Malvaceae</taxon>
        <taxon>Malvoideae</taxon>
        <taxon>Hibiscus</taxon>
    </lineage>
</organism>
<feature type="region of interest" description="Disordered" evidence="1">
    <location>
        <begin position="1"/>
        <end position="31"/>
    </location>
</feature>
<evidence type="ECO:0000313" key="2">
    <source>
        <dbReference type="EMBL" id="KAK9006936.1"/>
    </source>
</evidence>
<reference evidence="2 3" key="1">
    <citation type="journal article" date="2024" name="G3 (Bethesda)">
        <title>Genome assembly of Hibiscus sabdariffa L. provides insights into metabolisms of medicinal natural products.</title>
        <authorList>
            <person name="Kim T."/>
        </authorList>
    </citation>
    <scope>NUCLEOTIDE SEQUENCE [LARGE SCALE GENOMIC DNA]</scope>
    <source>
        <strain evidence="2">TK-2024</strain>
        <tissue evidence="2">Old leaves</tissue>
    </source>
</reference>
<protein>
    <submittedName>
        <fullName evidence="2">Uncharacterized protein</fullName>
    </submittedName>
</protein>
<name>A0ABR2R2F8_9ROSI</name>
<keyword evidence="3" id="KW-1185">Reference proteome</keyword>
<proteinExistence type="predicted"/>
<evidence type="ECO:0000313" key="3">
    <source>
        <dbReference type="Proteomes" id="UP001396334"/>
    </source>
</evidence>